<comment type="caution">
    <text evidence="3">The sequence shown here is derived from an EMBL/GenBank/DDBJ whole genome shotgun (WGS) entry which is preliminary data.</text>
</comment>
<dbReference type="PANTHER" id="PTHR34251">
    <property type="entry name" value="LEUCINE-, GLUTAMATE- AND LYSINE-RICH PROTEIN 1"/>
    <property type="match status" value="1"/>
</dbReference>
<proteinExistence type="predicted"/>
<evidence type="ECO:0008006" key="5">
    <source>
        <dbReference type="Google" id="ProtNLM"/>
    </source>
</evidence>
<evidence type="ECO:0000256" key="2">
    <source>
        <dbReference type="SAM" id="MobiDB-lite"/>
    </source>
</evidence>
<dbReference type="AlphaFoldDB" id="A0AAN9AUI9"/>
<organism evidence="3 4">
    <name type="scientific">Littorina saxatilis</name>
    <dbReference type="NCBI Taxonomy" id="31220"/>
    <lineage>
        <taxon>Eukaryota</taxon>
        <taxon>Metazoa</taxon>
        <taxon>Spiralia</taxon>
        <taxon>Lophotrochozoa</taxon>
        <taxon>Mollusca</taxon>
        <taxon>Gastropoda</taxon>
        <taxon>Caenogastropoda</taxon>
        <taxon>Littorinimorpha</taxon>
        <taxon>Littorinoidea</taxon>
        <taxon>Littorinidae</taxon>
        <taxon>Littorina</taxon>
    </lineage>
</organism>
<feature type="region of interest" description="Disordered" evidence="2">
    <location>
        <begin position="607"/>
        <end position="700"/>
    </location>
</feature>
<feature type="compositionally biased region" description="Polar residues" evidence="2">
    <location>
        <begin position="637"/>
        <end position="654"/>
    </location>
</feature>
<evidence type="ECO:0000313" key="4">
    <source>
        <dbReference type="Proteomes" id="UP001374579"/>
    </source>
</evidence>
<keyword evidence="1" id="KW-0175">Coiled coil</keyword>
<evidence type="ECO:0000313" key="3">
    <source>
        <dbReference type="EMBL" id="KAK7093216.1"/>
    </source>
</evidence>
<dbReference type="Proteomes" id="UP001374579">
    <property type="component" value="Unassembled WGS sequence"/>
</dbReference>
<reference evidence="3 4" key="1">
    <citation type="submission" date="2024-02" db="EMBL/GenBank/DDBJ databases">
        <title>Chromosome-scale genome assembly of the rough periwinkle Littorina saxatilis.</title>
        <authorList>
            <person name="De Jode A."/>
            <person name="Faria R."/>
            <person name="Formenti G."/>
            <person name="Sims Y."/>
            <person name="Smith T.P."/>
            <person name="Tracey A."/>
            <person name="Wood J.M.D."/>
            <person name="Zagrodzka Z.B."/>
            <person name="Johannesson K."/>
            <person name="Butlin R.K."/>
            <person name="Leder E.H."/>
        </authorList>
    </citation>
    <scope>NUCLEOTIDE SEQUENCE [LARGE SCALE GENOMIC DNA]</scope>
    <source>
        <strain evidence="3">Snail1</strain>
        <tissue evidence="3">Muscle</tissue>
    </source>
</reference>
<evidence type="ECO:0000256" key="1">
    <source>
        <dbReference type="SAM" id="Coils"/>
    </source>
</evidence>
<sequence length="700" mass="80114">MKTAEPGEVFCQSDTMTEPEVKDEQFPHYTPLHPLPEEIRKMSREDTVCQYCGVSYLIHTEIKKLEDKLKATEKELERYKGREDRETRLQVEKDELLTNKKELEETLASKENVLSMLKQELKLANDSNKTLETQCSEATASADKYRQQYLTLLRKCSSLSTIVGQQKESLKELRQCAGSFTQDTVTQMEAAKNGVKEMCAGIHADYEGVQSRLQCLEMEHMVTTQANKSLTDKLRSQEEKTKNLQHCEDQMTSLETHNKELQAKLNECQGQLEEARSKSRQVTMEVEQFHKQIRTKTDELEEMSRQKQKQAQQSDVALKQLDNQLRQKEGELTTVQKQLKNLENKHREVERRQADIAQQNVLSANEARDLKESLERARGDVEALKNERETMIAAHQSRIEELRESFKRKMAESESWPNKLQEALAGEKNRHVAELAALEKKLKESFVMELQIEKEKYDELMHKYQGQSKERNTQKAAEISDLEARHRRELEAVQQQLKDAKKHAQTREAELCKEIDTLKRIIADLQNKLGRFESQGEERVGELSQELNALRARLKAEEDKVVSLNNSLQQAREEAQFLQDTVRNECEERFELTEVLSEARRELLGLRKTNGGYNSGGGKTASPHGTDNGLAPLRKSVSINSIQSATSSAHSQDGNKPRPSVPPNQVNVSYKSEGSKTPRAKNSGSLDDNRRRISALLGRP</sequence>
<dbReference type="PANTHER" id="PTHR34251:SF1">
    <property type="entry name" value="LEUCINE, GLUTAMATE AND LYSINE RICH 1"/>
    <property type="match status" value="1"/>
</dbReference>
<keyword evidence="4" id="KW-1185">Reference proteome</keyword>
<feature type="compositionally biased region" description="Polar residues" evidence="2">
    <location>
        <begin position="663"/>
        <end position="672"/>
    </location>
</feature>
<gene>
    <name evidence="3" type="ORF">V1264_007010</name>
</gene>
<feature type="coiled-coil region" evidence="1">
    <location>
        <begin position="62"/>
        <end position="148"/>
    </location>
</feature>
<dbReference type="InterPro" id="IPR038799">
    <property type="entry name" value="LEKR1"/>
</dbReference>
<dbReference type="EMBL" id="JBAMIC010000019">
    <property type="protein sequence ID" value="KAK7093216.1"/>
    <property type="molecule type" value="Genomic_DNA"/>
</dbReference>
<protein>
    <recommendedName>
        <fullName evidence="5">Leucine-, glutamate- and lysine-rich protein 1</fullName>
    </recommendedName>
</protein>
<accession>A0AAN9AUI9</accession>
<feature type="coiled-coil region" evidence="1">
    <location>
        <begin position="244"/>
        <end position="588"/>
    </location>
</feature>
<name>A0AAN9AUI9_9CAEN</name>